<reference evidence="5" key="1">
    <citation type="submission" date="2020-07" db="EMBL/GenBank/DDBJ databases">
        <title>Genome sequence and genetic diversity analysis of an under-domesticated orphan crop, white fonio (Digitaria exilis).</title>
        <authorList>
            <person name="Bennetzen J.L."/>
            <person name="Chen S."/>
            <person name="Ma X."/>
            <person name="Wang X."/>
            <person name="Yssel A.E.J."/>
            <person name="Chaluvadi S.R."/>
            <person name="Johnson M."/>
            <person name="Gangashetty P."/>
            <person name="Hamidou F."/>
            <person name="Sanogo M.D."/>
            <person name="Zwaenepoel A."/>
            <person name="Wallace J."/>
            <person name="Van De Peer Y."/>
            <person name="Van Deynze A."/>
        </authorList>
    </citation>
    <scope>NUCLEOTIDE SEQUENCE</scope>
    <source>
        <tissue evidence="5">Leaves</tissue>
    </source>
</reference>
<dbReference type="OrthoDB" id="4062651at2759"/>
<keyword evidence="2" id="KW-0732">Signal</keyword>
<dbReference type="Proteomes" id="UP000636709">
    <property type="component" value="Unassembled WGS sequence"/>
</dbReference>
<dbReference type="Pfam" id="PF13947">
    <property type="entry name" value="GUB_WAK_bind"/>
    <property type="match status" value="1"/>
</dbReference>
<comment type="subcellular location">
    <subcellularLocation>
        <location evidence="1">Membrane</location>
        <topology evidence="1">Single-pass membrane protein</topology>
    </subcellularLocation>
</comment>
<dbReference type="PANTHER" id="PTHR33491">
    <property type="entry name" value="OSJNBA0016N04.9 PROTEIN"/>
    <property type="match status" value="1"/>
</dbReference>
<evidence type="ECO:0000256" key="1">
    <source>
        <dbReference type="ARBA" id="ARBA00004167"/>
    </source>
</evidence>
<gene>
    <name evidence="5" type="ORF">HU200_010011</name>
</gene>
<feature type="compositionally biased region" description="Basic residues" evidence="3">
    <location>
        <begin position="451"/>
        <end position="461"/>
    </location>
</feature>
<evidence type="ECO:0000313" key="5">
    <source>
        <dbReference type="EMBL" id="KAF8760586.1"/>
    </source>
</evidence>
<evidence type="ECO:0000259" key="4">
    <source>
        <dbReference type="Pfam" id="PF13947"/>
    </source>
</evidence>
<dbReference type="GO" id="GO:0016020">
    <property type="term" value="C:membrane"/>
    <property type="evidence" value="ECO:0007669"/>
    <property type="project" value="UniProtKB-SubCell"/>
</dbReference>
<evidence type="ECO:0000256" key="2">
    <source>
        <dbReference type="ARBA" id="ARBA00022729"/>
    </source>
</evidence>
<comment type="caution">
    <text evidence="5">The sequence shown here is derived from an EMBL/GenBank/DDBJ whole genome shotgun (WGS) entry which is preliminary data.</text>
</comment>
<feature type="domain" description="Wall-associated receptor kinase galacturonan-binding" evidence="4">
    <location>
        <begin position="168"/>
        <end position="199"/>
    </location>
</feature>
<organism evidence="5 6">
    <name type="scientific">Digitaria exilis</name>
    <dbReference type="NCBI Taxonomy" id="1010633"/>
    <lineage>
        <taxon>Eukaryota</taxon>
        <taxon>Viridiplantae</taxon>
        <taxon>Streptophyta</taxon>
        <taxon>Embryophyta</taxon>
        <taxon>Tracheophyta</taxon>
        <taxon>Spermatophyta</taxon>
        <taxon>Magnoliopsida</taxon>
        <taxon>Liliopsida</taxon>
        <taxon>Poales</taxon>
        <taxon>Poaceae</taxon>
        <taxon>PACMAD clade</taxon>
        <taxon>Panicoideae</taxon>
        <taxon>Panicodae</taxon>
        <taxon>Paniceae</taxon>
        <taxon>Anthephorinae</taxon>
        <taxon>Digitaria</taxon>
    </lineage>
</organism>
<name>A0A835FJV4_9POAL</name>
<keyword evidence="6" id="KW-1185">Reference proteome</keyword>
<evidence type="ECO:0000256" key="3">
    <source>
        <dbReference type="SAM" id="MobiDB-lite"/>
    </source>
</evidence>
<proteinExistence type="predicted"/>
<accession>A0A835FJV4</accession>
<evidence type="ECO:0000313" key="6">
    <source>
        <dbReference type="Proteomes" id="UP000636709"/>
    </source>
</evidence>
<feature type="compositionally biased region" description="Basic and acidic residues" evidence="3">
    <location>
        <begin position="501"/>
        <end position="522"/>
    </location>
</feature>
<dbReference type="AlphaFoldDB" id="A0A835FJV4"/>
<dbReference type="InterPro" id="IPR025287">
    <property type="entry name" value="WAK_GUB"/>
</dbReference>
<feature type="region of interest" description="Disordered" evidence="3">
    <location>
        <begin position="487"/>
        <end position="522"/>
    </location>
</feature>
<feature type="region of interest" description="Disordered" evidence="3">
    <location>
        <begin position="434"/>
        <end position="464"/>
    </location>
</feature>
<sequence>MGPGSRQRCHLLPRAQAKALGSRQSPCAEAPRLPPVWAPWQLCREPGTWLSANLEFFAEIHAHGSRQTQLRAPQRRRNAVSPAPRALGKYLLSTRQRLCRETGRKLSAKVASPRKSLPSHLCREPALGKAFAERIVLFAESVRLTAKSLDPVVTAEQHEPLPITRPGCPDKCGDVSIPFPFGTKHGCFREGFEVICDDSLIDISVGEGTARAYGAVASACMTNATGGDLRFTYTTLAYDRDGADGTFLVSLARNILVGVGMDVSTTVSKFHTTPTEAQGVNYPVNCQSILAGNPKIASNGSCSGRGCCQASLLTEAFPLNAMVVEKSWYNFSTADLYGDTSNKFPRGVPYVFDFAIRNVSCPADGLEPPDDYACVSGNSTCVDIWKPKDEYRDDPNRIACFFPCPLLLFPRGAPMAGGSSSAASAAARRRGTLPLPPWDLARRRAAASGHRGTRRRPRRSSHPCAPSMHVYSCCLRNRRMVDGIDGWWPESTDGGQNRGARAVEKRDGGEQLHSEGVDEEQRGDRLYGKGVAEEQLGDGLVLLLVVGRAA</sequence>
<dbReference type="GO" id="GO:0030247">
    <property type="term" value="F:polysaccharide binding"/>
    <property type="evidence" value="ECO:0007669"/>
    <property type="project" value="InterPro"/>
</dbReference>
<dbReference type="EMBL" id="JACEFO010000693">
    <property type="protein sequence ID" value="KAF8760586.1"/>
    <property type="molecule type" value="Genomic_DNA"/>
</dbReference>
<protein>
    <recommendedName>
        <fullName evidence="4">Wall-associated receptor kinase galacturonan-binding domain-containing protein</fullName>
    </recommendedName>
</protein>